<evidence type="ECO:0000313" key="3">
    <source>
        <dbReference type="Proteomes" id="UP000661691"/>
    </source>
</evidence>
<dbReference type="AlphaFoldDB" id="A0A926NH78"/>
<dbReference type="Proteomes" id="UP000661691">
    <property type="component" value="Unassembled WGS sequence"/>
</dbReference>
<protein>
    <submittedName>
        <fullName evidence="2">DUF1475 family protein</fullName>
    </submittedName>
</protein>
<evidence type="ECO:0000313" key="2">
    <source>
        <dbReference type="EMBL" id="MBD1373509.1"/>
    </source>
</evidence>
<name>A0A926NH78_9BACL</name>
<dbReference type="InterPro" id="IPR009943">
    <property type="entry name" value="DUF1475"/>
</dbReference>
<gene>
    <name evidence="2" type="ORF">IC620_14235</name>
</gene>
<proteinExistence type="predicted"/>
<keyword evidence="1" id="KW-0812">Transmembrane</keyword>
<evidence type="ECO:0000256" key="1">
    <source>
        <dbReference type="SAM" id="Phobius"/>
    </source>
</evidence>
<reference evidence="2" key="1">
    <citation type="submission" date="2020-09" db="EMBL/GenBank/DDBJ databases">
        <title>A novel bacterium of genus Hazenella, isolated from South China Sea.</title>
        <authorList>
            <person name="Huang H."/>
            <person name="Mo K."/>
            <person name="Hu Y."/>
        </authorList>
    </citation>
    <scope>NUCLEOTIDE SEQUENCE</scope>
    <source>
        <strain evidence="2">IB182357</strain>
    </source>
</reference>
<sequence>MKVVQWISFTLWLIMTFSIGYGLIYGDFWGEGAQLLQLLWGKLTLIDFYVGITLFSMWIVYREKKVMHILIWIFFFIILGNWTTALYVFITCIRSRGDWQVFWQG</sequence>
<feature type="transmembrane region" description="Helical" evidence="1">
    <location>
        <begin position="6"/>
        <end position="26"/>
    </location>
</feature>
<feature type="transmembrane region" description="Helical" evidence="1">
    <location>
        <begin position="67"/>
        <end position="90"/>
    </location>
</feature>
<dbReference type="EMBL" id="JACXAH010000026">
    <property type="protein sequence ID" value="MBD1373509.1"/>
    <property type="molecule type" value="Genomic_DNA"/>
</dbReference>
<keyword evidence="1" id="KW-0472">Membrane</keyword>
<keyword evidence="3" id="KW-1185">Reference proteome</keyword>
<feature type="transmembrane region" description="Helical" evidence="1">
    <location>
        <begin position="38"/>
        <end position="61"/>
    </location>
</feature>
<comment type="caution">
    <text evidence="2">The sequence shown here is derived from an EMBL/GenBank/DDBJ whole genome shotgun (WGS) entry which is preliminary data.</text>
</comment>
<accession>A0A926NH78</accession>
<organism evidence="2 3">
    <name type="scientific">Polycladospora coralii</name>
    <dbReference type="NCBI Taxonomy" id="2771432"/>
    <lineage>
        <taxon>Bacteria</taxon>
        <taxon>Bacillati</taxon>
        <taxon>Bacillota</taxon>
        <taxon>Bacilli</taxon>
        <taxon>Bacillales</taxon>
        <taxon>Thermoactinomycetaceae</taxon>
        <taxon>Polycladospora</taxon>
    </lineage>
</organism>
<dbReference type="Pfam" id="PF07343">
    <property type="entry name" value="DUF1475"/>
    <property type="match status" value="1"/>
</dbReference>
<keyword evidence="1" id="KW-1133">Transmembrane helix</keyword>